<feature type="transmembrane region" description="Helical" evidence="7">
    <location>
        <begin position="316"/>
        <end position="341"/>
    </location>
</feature>
<keyword evidence="2" id="KW-1003">Cell membrane</keyword>
<sequence>MTVTIILVLLLALLILGVPVGFAIAASGALGLYLIGGGRALQGILETAPHAGASQYSLLAIPMFIFMAQLIVKTGIASELFEIGRVWVGRLPGGLGIATNLAGALFAALSGSSTASAATLSGTALPEMTKAGYRKEISGGLVATAGTLAMMIPPSIALILYGILANASVGRLLIAGIVPGILISITTTITFLIVIKVSPGSVPSGQAYSGRAKLGTLKNIGPFLVLFLLVTGTIYAGVATPTEASALGALGAIVIGLARKALPLSKLTESLLDTVRVSAMITTIVIGSHIFGYFLTYSGVTKQLLDWVNEASLPPAAILIIFVIILLILGCLMDQIAILGLTVPIMAPVMDSLGFNLVWFGVIVVFFAEIGMITPPFGMNAFIVSRYSNESVAVIFKGIMPYFISLILLGVVLLAFPELILVVPDAMMGG</sequence>
<feature type="transmembrane region" description="Helical" evidence="7">
    <location>
        <begin position="6"/>
        <end position="35"/>
    </location>
</feature>
<feature type="transmembrane region" description="Helical" evidence="7">
    <location>
        <begin position="216"/>
        <end position="238"/>
    </location>
</feature>
<organism evidence="9 10">
    <name type="scientific">Brevibacterium sandarakinum</name>
    <dbReference type="NCBI Taxonomy" id="629680"/>
    <lineage>
        <taxon>Bacteria</taxon>
        <taxon>Bacillati</taxon>
        <taxon>Actinomycetota</taxon>
        <taxon>Actinomycetes</taxon>
        <taxon>Micrococcales</taxon>
        <taxon>Brevibacteriaceae</taxon>
        <taxon>Brevibacterium</taxon>
    </lineage>
</organism>
<dbReference type="RefSeq" id="WP_092105330.1">
    <property type="nucleotide sequence ID" value="NZ_LT629739.1"/>
</dbReference>
<gene>
    <name evidence="9" type="ORF">SAMN04489751_2045</name>
</gene>
<dbReference type="PANTHER" id="PTHR33362:SF5">
    <property type="entry name" value="C4-DICARBOXYLATE TRAP TRANSPORTER LARGE PERMEASE PROTEIN DCTM"/>
    <property type="match status" value="1"/>
</dbReference>
<protein>
    <submittedName>
        <fullName evidence="9">TRAP transporter, DctM subunit</fullName>
    </submittedName>
</protein>
<feature type="transmembrane region" description="Helical" evidence="7">
    <location>
        <begin position="56"/>
        <end position="77"/>
    </location>
</feature>
<dbReference type="GO" id="GO:0022857">
    <property type="term" value="F:transmembrane transporter activity"/>
    <property type="evidence" value="ECO:0007669"/>
    <property type="project" value="TreeGrafter"/>
</dbReference>
<evidence type="ECO:0000256" key="7">
    <source>
        <dbReference type="SAM" id="Phobius"/>
    </source>
</evidence>
<feature type="transmembrane region" description="Helical" evidence="7">
    <location>
        <begin position="97"/>
        <end position="120"/>
    </location>
</feature>
<evidence type="ECO:0000256" key="6">
    <source>
        <dbReference type="ARBA" id="ARBA00023136"/>
    </source>
</evidence>
<dbReference type="AlphaFoldDB" id="A0A1H1SAG0"/>
<dbReference type="PIRSF" id="PIRSF006066">
    <property type="entry name" value="HI0050"/>
    <property type="match status" value="1"/>
</dbReference>
<dbReference type="GO" id="GO:0005886">
    <property type="term" value="C:plasma membrane"/>
    <property type="evidence" value="ECO:0007669"/>
    <property type="project" value="UniProtKB-SubCell"/>
</dbReference>
<name>A0A1H1SAG0_BRESA</name>
<reference evidence="9" key="1">
    <citation type="submission" date="2016-10" db="EMBL/GenBank/DDBJ databases">
        <authorList>
            <person name="Varghese N."/>
            <person name="Submissions S."/>
        </authorList>
    </citation>
    <scope>NUCLEOTIDE SEQUENCE [LARGE SCALE GENOMIC DNA]</scope>
    <source>
        <strain evidence="9">DSM 22082</strain>
    </source>
</reference>
<evidence type="ECO:0000256" key="4">
    <source>
        <dbReference type="ARBA" id="ARBA00022692"/>
    </source>
</evidence>
<keyword evidence="6 7" id="KW-0472">Membrane</keyword>
<accession>A0A1H1SAG0</accession>
<evidence type="ECO:0000256" key="2">
    <source>
        <dbReference type="ARBA" id="ARBA00022475"/>
    </source>
</evidence>
<evidence type="ECO:0000313" key="10">
    <source>
        <dbReference type="Proteomes" id="UP000199700"/>
    </source>
</evidence>
<keyword evidence="10" id="KW-1185">Reference proteome</keyword>
<feature type="transmembrane region" description="Helical" evidence="7">
    <location>
        <begin position="141"/>
        <end position="164"/>
    </location>
</feature>
<keyword evidence="5 7" id="KW-1133">Transmembrane helix</keyword>
<dbReference type="OrthoDB" id="9777699at2"/>
<keyword evidence="3" id="KW-0997">Cell inner membrane</keyword>
<evidence type="ECO:0000256" key="1">
    <source>
        <dbReference type="ARBA" id="ARBA00004429"/>
    </source>
</evidence>
<evidence type="ECO:0000256" key="3">
    <source>
        <dbReference type="ARBA" id="ARBA00022519"/>
    </source>
</evidence>
<dbReference type="NCBIfam" id="TIGR00786">
    <property type="entry name" value="dctM"/>
    <property type="match status" value="1"/>
</dbReference>
<dbReference type="PANTHER" id="PTHR33362">
    <property type="entry name" value="SIALIC ACID TRAP TRANSPORTER PERMEASE PROTEIN SIAT-RELATED"/>
    <property type="match status" value="1"/>
</dbReference>
<comment type="subcellular location">
    <subcellularLocation>
        <location evidence="1">Cell inner membrane</location>
        <topology evidence="1">Multi-pass membrane protein</topology>
    </subcellularLocation>
</comment>
<evidence type="ECO:0000259" key="8">
    <source>
        <dbReference type="Pfam" id="PF06808"/>
    </source>
</evidence>
<dbReference type="Pfam" id="PF06808">
    <property type="entry name" value="DctM"/>
    <property type="match status" value="1"/>
</dbReference>
<evidence type="ECO:0000256" key="5">
    <source>
        <dbReference type="ARBA" id="ARBA00022989"/>
    </source>
</evidence>
<dbReference type="InterPro" id="IPR010656">
    <property type="entry name" value="DctM"/>
</dbReference>
<proteinExistence type="predicted"/>
<feature type="domain" description="TRAP C4-dicarboxylate transport system permease DctM subunit" evidence="8">
    <location>
        <begin position="7"/>
        <end position="419"/>
    </location>
</feature>
<dbReference type="EMBL" id="LT629739">
    <property type="protein sequence ID" value="SDS44921.1"/>
    <property type="molecule type" value="Genomic_DNA"/>
</dbReference>
<feature type="transmembrane region" description="Helical" evidence="7">
    <location>
        <begin position="353"/>
        <end position="379"/>
    </location>
</feature>
<dbReference type="STRING" id="629680.SAMN04489751_2045"/>
<evidence type="ECO:0000313" key="9">
    <source>
        <dbReference type="EMBL" id="SDS44921.1"/>
    </source>
</evidence>
<feature type="transmembrane region" description="Helical" evidence="7">
    <location>
        <begin position="399"/>
        <end position="423"/>
    </location>
</feature>
<dbReference type="InterPro" id="IPR004681">
    <property type="entry name" value="TRAP_DctM"/>
</dbReference>
<feature type="transmembrane region" description="Helical" evidence="7">
    <location>
        <begin position="170"/>
        <end position="195"/>
    </location>
</feature>
<keyword evidence="4 7" id="KW-0812">Transmembrane</keyword>
<feature type="transmembrane region" description="Helical" evidence="7">
    <location>
        <begin position="274"/>
        <end position="296"/>
    </location>
</feature>
<dbReference type="Proteomes" id="UP000199700">
    <property type="component" value="Chromosome"/>
</dbReference>